<protein>
    <submittedName>
        <fullName evidence="1">Glycosyltransferase</fullName>
    </submittedName>
</protein>
<gene>
    <name evidence="1" type="primary">wcuO</name>
    <name evidence="1" type="synonym">KL136_00008</name>
</gene>
<dbReference type="Gene3D" id="3.40.50.11010">
    <property type="match status" value="1"/>
</dbReference>
<dbReference type="AlphaFoldDB" id="A0A1C3T027"/>
<proteinExistence type="predicted"/>
<keyword evidence="1" id="KW-0808">Transferase</keyword>
<name>A0A1C3T027_KLEPN</name>
<evidence type="ECO:0000313" key="1">
    <source>
        <dbReference type="EMBL" id="SCA95902.1"/>
    </source>
</evidence>
<dbReference type="Pfam" id="PF13692">
    <property type="entry name" value="Glyco_trans_1_4"/>
    <property type="match status" value="1"/>
</dbReference>
<accession>A0A1C3T027</accession>
<dbReference type="SUPFAM" id="SSF53756">
    <property type="entry name" value="UDP-Glycosyltransferase/glycogen phosphorylase"/>
    <property type="match status" value="1"/>
</dbReference>
<dbReference type="Gene3D" id="3.40.50.2000">
    <property type="entry name" value="Glycogen Phosphorylase B"/>
    <property type="match status" value="1"/>
</dbReference>
<dbReference type="GO" id="GO:0016740">
    <property type="term" value="F:transferase activity"/>
    <property type="evidence" value="ECO:0007669"/>
    <property type="project" value="UniProtKB-KW"/>
</dbReference>
<organism evidence="1">
    <name type="scientific">Klebsiella pneumoniae</name>
    <dbReference type="NCBI Taxonomy" id="573"/>
    <lineage>
        <taxon>Bacteria</taxon>
        <taxon>Pseudomonadati</taxon>
        <taxon>Pseudomonadota</taxon>
        <taxon>Gammaproteobacteria</taxon>
        <taxon>Enterobacterales</taxon>
        <taxon>Enterobacteriaceae</taxon>
        <taxon>Klebsiella/Raoultella group</taxon>
        <taxon>Klebsiella</taxon>
        <taxon>Klebsiella pneumoniae complex</taxon>
    </lineage>
</organism>
<reference evidence="1" key="2">
    <citation type="submission" date="2016-08" db="EMBL/GenBank/DDBJ databases">
        <title>Klebsiella loci capsule.</title>
        <authorList>
            <person name="Holt K.E."/>
            <person name="Thomson N.R."/>
        </authorList>
    </citation>
    <scope>NUCLEOTIDE SEQUENCE</scope>
    <source>
        <strain evidence="1">KSB1_1C</strain>
    </source>
</reference>
<sequence>MGMKNVLILSHTGACSQFKIGSHHYANKLSLLGYNVYYSGVPISMLHKILRRKKTGTQKINDTVNNLSFNSVFPITLKKNPINKIVNNLYWTFNKEMKEIPFFDYVICDYPYFYPLLSFIKYNKLVYRPTDDYYSMSGGKVTYYEKRIIEKAESIVCTSEVVKENLIKRHSNVINENIYVIENGYDAEFFYIKNKMKRNGCVYIGALDDRFSFDSLNYFAEQFPDISFDIYGPFEKKDRNVIESSKRKNISFKGALEYEYVADILNKYKIGILPLVKNGKNKGRSPMKLWEYYSCGLSVVYSNINHIDNDLFFRYESESKENMYQVFLRALNYEQEYTKDNALLLKNSWDFKTKELINIMDCIR</sequence>
<dbReference type="EMBL" id="LT603712">
    <property type="protein sequence ID" value="SCA95902.1"/>
    <property type="molecule type" value="Genomic_DNA"/>
</dbReference>
<reference evidence="1" key="1">
    <citation type="submission" date="2016-07" db="EMBL/GenBank/DDBJ databases">
        <authorList>
            <person name="Informatics P."/>
        </authorList>
    </citation>
    <scope>NUCLEOTIDE SEQUENCE</scope>
    <source>
        <strain evidence="1">KSB1_1C</strain>
    </source>
</reference>